<proteinExistence type="predicted"/>
<keyword evidence="2" id="KW-1185">Reference proteome</keyword>
<organism evidence="1 2">
    <name type="scientific">Botrytis deweyae</name>
    <dbReference type="NCBI Taxonomy" id="2478750"/>
    <lineage>
        <taxon>Eukaryota</taxon>
        <taxon>Fungi</taxon>
        <taxon>Dikarya</taxon>
        <taxon>Ascomycota</taxon>
        <taxon>Pezizomycotina</taxon>
        <taxon>Leotiomycetes</taxon>
        <taxon>Helotiales</taxon>
        <taxon>Sclerotiniaceae</taxon>
        <taxon>Botrytis</taxon>
    </lineage>
</organism>
<sequence>MSGHFSITDPQNHPRRFFDQIYLRELICPSGRGSNFEAICKIYLWGLGVFNFVCPPGPYILKHGNWVL</sequence>
<reference evidence="1 2" key="1">
    <citation type="journal article" date="2020" name="Genome Biol. Evol.">
        <title>Comparative genomics of Sclerotiniaceae.</title>
        <authorList>
            <person name="Valero Jimenez C.A."/>
            <person name="Steentjes M."/>
            <person name="Scholten O.E."/>
            <person name="Van Kan J.A.L."/>
        </authorList>
    </citation>
    <scope>NUCLEOTIDE SEQUENCE [LARGE SCALE GENOMIC DNA]</scope>
    <source>
        <strain evidence="1 2">B1</strain>
    </source>
</reference>
<evidence type="ECO:0000313" key="2">
    <source>
        <dbReference type="Proteomes" id="UP000783213"/>
    </source>
</evidence>
<dbReference type="GeneID" id="62236542"/>
<evidence type="ECO:0000313" key="1">
    <source>
        <dbReference type="EMBL" id="KAF7918528.1"/>
    </source>
</evidence>
<dbReference type="EMBL" id="RCSX01000030">
    <property type="protein sequence ID" value="KAF7918528.1"/>
    <property type="molecule type" value="Genomic_DNA"/>
</dbReference>
<gene>
    <name evidence="1" type="ORF">EAE98_009771</name>
</gene>
<comment type="caution">
    <text evidence="1">The sequence shown here is derived from an EMBL/GenBank/DDBJ whole genome shotgun (WGS) entry which is preliminary data.</text>
</comment>
<dbReference type="RefSeq" id="XP_038806331.1">
    <property type="nucleotide sequence ID" value="XM_038957392.1"/>
</dbReference>
<protein>
    <submittedName>
        <fullName evidence="1">Uncharacterized protein</fullName>
    </submittedName>
</protein>
<accession>A0ABQ7IB66</accession>
<dbReference type="Proteomes" id="UP000783213">
    <property type="component" value="Unassembled WGS sequence"/>
</dbReference>
<name>A0ABQ7IB66_9HELO</name>